<dbReference type="PANTHER" id="PTHR19353">
    <property type="entry name" value="FATTY ACID DESATURASE 2"/>
    <property type="match status" value="1"/>
</dbReference>
<dbReference type="KEGG" id="atl:Athai_30110"/>
<dbReference type="PIRSF" id="PIRSF015921">
    <property type="entry name" value="FA_sphinglp_des"/>
    <property type="match status" value="1"/>
</dbReference>
<dbReference type="Pfam" id="PF00487">
    <property type="entry name" value="FA_desaturase"/>
    <property type="match status" value="1"/>
</dbReference>
<feature type="transmembrane region" description="Helical" evidence="1">
    <location>
        <begin position="221"/>
        <end position="240"/>
    </location>
</feature>
<feature type="transmembrane region" description="Helical" evidence="1">
    <location>
        <begin position="194"/>
        <end position="215"/>
    </location>
</feature>
<sequence length="341" mass="36975">MSVPTTVRHGTGTGSDYAELSRRIAAAGLLARRPGYQVLALGSTAALYVGAWLVFALVGDSWWQLGTAVLLAVAFTQVGFVGHEVAHRQVVSSRRSADRIGLIAGNLLIGLGHGWWADKHTRHHAHPNQVGADPDVAAGAVRWTEKQAEDTSGVQRFVTRWQGVLFLPMLTLEGLNLHVAGFRSAFGGKVRRPVLEGVLLGLHVVGYVGVAFTVLSPGKAIAFLALHQALFGVYMGLSFAPNHKGMPVLGPDVKLDFLRRQVLTSRNVRGGPVTDWLLGGLNYQIEHHLFPSMPRPALRRAQPIVAAYCAELGVDYEQESLPRSYARAFQALHEVGRPLRS</sequence>
<feature type="transmembrane region" description="Helical" evidence="1">
    <location>
        <begin position="161"/>
        <end position="182"/>
    </location>
</feature>
<gene>
    <name evidence="3" type="ORF">Athai_30110</name>
</gene>
<keyword evidence="1" id="KW-0812">Transmembrane</keyword>
<evidence type="ECO:0000256" key="1">
    <source>
        <dbReference type="SAM" id="Phobius"/>
    </source>
</evidence>
<keyword evidence="1" id="KW-0472">Membrane</keyword>
<dbReference type="PANTHER" id="PTHR19353:SF19">
    <property type="entry name" value="DELTA(5) FATTY ACID DESATURASE C-RELATED"/>
    <property type="match status" value="1"/>
</dbReference>
<dbReference type="CDD" id="cd03506">
    <property type="entry name" value="Delta6-FADS-like"/>
    <property type="match status" value="1"/>
</dbReference>
<proteinExistence type="predicted"/>
<protein>
    <submittedName>
        <fullName evidence="3">Delta fatty acid desaturase</fullName>
    </submittedName>
</protein>
<evidence type="ECO:0000259" key="2">
    <source>
        <dbReference type="Pfam" id="PF00487"/>
    </source>
</evidence>
<dbReference type="GO" id="GO:0016020">
    <property type="term" value="C:membrane"/>
    <property type="evidence" value="ECO:0007669"/>
    <property type="project" value="TreeGrafter"/>
</dbReference>
<keyword evidence="4" id="KW-1185">Reference proteome</keyword>
<feature type="transmembrane region" description="Helical" evidence="1">
    <location>
        <begin position="61"/>
        <end position="80"/>
    </location>
</feature>
<feature type="transmembrane region" description="Helical" evidence="1">
    <location>
        <begin position="38"/>
        <end position="55"/>
    </location>
</feature>
<evidence type="ECO:0000313" key="3">
    <source>
        <dbReference type="EMBL" id="BCJ35508.1"/>
    </source>
</evidence>
<organism evidence="3 4">
    <name type="scientific">Actinocatenispora thailandica</name>
    <dbReference type="NCBI Taxonomy" id="227318"/>
    <lineage>
        <taxon>Bacteria</taxon>
        <taxon>Bacillati</taxon>
        <taxon>Actinomycetota</taxon>
        <taxon>Actinomycetes</taxon>
        <taxon>Micromonosporales</taxon>
        <taxon>Micromonosporaceae</taxon>
        <taxon>Actinocatenispora</taxon>
    </lineage>
</organism>
<feature type="transmembrane region" description="Helical" evidence="1">
    <location>
        <begin position="100"/>
        <end position="117"/>
    </location>
</feature>
<feature type="domain" description="Fatty acid desaturase" evidence="2">
    <location>
        <begin position="61"/>
        <end position="317"/>
    </location>
</feature>
<dbReference type="InterPro" id="IPR012171">
    <property type="entry name" value="Fatty_acid_desaturase"/>
</dbReference>
<dbReference type="RefSeq" id="WP_203962033.1">
    <property type="nucleotide sequence ID" value="NZ_AP023355.1"/>
</dbReference>
<name>A0A7R7HX23_9ACTN</name>
<dbReference type="EMBL" id="AP023355">
    <property type="protein sequence ID" value="BCJ35508.1"/>
    <property type="molecule type" value="Genomic_DNA"/>
</dbReference>
<reference evidence="3 4" key="1">
    <citation type="submission" date="2020-08" db="EMBL/GenBank/DDBJ databases">
        <title>Whole genome shotgun sequence of Actinocatenispora thailandica NBRC 105041.</title>
        <authorList>
            <person name="Komaki H."/>
            <person name="Tamura T."/>
        </authorList>
    </citation>
    <scope>NUCLEOTIDE SEQUENCE [LARGE SCALE GENOMIC DNA]</scope>
    <source>
        <strain evidence="3 4">NBRC 105041</strain>
    </source>
</reference>
<accession>A0A7R7HX23</accession>
<evidence type="ECO:0000313" key="4">
    <source>
        <dbReference type="Proteomes" id="UP000611640"/>
    </source>
</evidence>
<dbReference type="InterPro" id="IPR005804">
    <property type="entry name" value="FA_desaturase_dom"/>
</dbReference>
<dbReference type="GO" id="GO:0008610">
    <property type="term" value="P:lipid biosynthetic process"/>
    <property type="evidence" value="ECO:0007669"/>
    <property type="project" value="UniProtKB-ARBA"/>
</dbReference>
<dbReference type="AlphaFoldDB" id="A0A7R7HX23"/>
<dbReference type="GO" id="GO:0016717">
    <property type="term" value="F:oxidoreductase activity, acting on paired donors, with oxidation of a pair of donors resulting in the reduction of molecular oxygen to two molecules of water"/>
    <property type="evidence" value="ECO:0007669"/>
    <property type="project" value="TreeGrafter"/>
</dbReference>
<keyword evidence="1" id="KW-1133">Transmembrane helix</keyword>
<dbReference type="Proteomes" id="UP000611640">
    <property type="component" value="Chromosome"/>
</dbReference>